<dbReference type="Pfam" id="PF14550">
    <property type="entry name" value="Peptidase_S78_2"/>
    <property type="match status" value="1"/>
</dbReference>
<evidence type="ECO:0000313" key="2">
    <source>
        <dbReference type="EMBL" id="KKM26660.1"/>
    </source>
</evidence>
<feature type="domain" description="Phage-like element PBSX protein XkdF" evidence="1">
    <location>
        <begin position="2"/>
        <end position="109"/>
    </location>
</feature>
<sequence>VKAEEERRLVWVVVMVPDKVDHEKQWASADTIEKACHSWMLNGSRVFLEHSVPIDSVKVVENYTLLEDLNLDGRIVKKGSWIAVMHIPNDAVWKMIKSGQLKGGSVRGLSRLRDKTPDDEAA</sequence>
<evidence type="ECO:0000259" key="1">
    <source>
        <dbReference type="Pfam" id="PF14550"/>
    </source>
</evidence>
<feature type="non-terminal residue" evidence="2">
    <location>
        <position position="1"/>
    </location>
</feature>
<accession>A0A0F9LGL9</accession>
<organism evidence="2">
    <name type="scientific">marine sediment metagenome</name>
    <dbReference type="NCBI Taxonomy" id="412755"/>
    <lineage>
        <taxon>unclassified sequences</taxon>
        <taxon>metagenomes</taxon>
        <taxon>ecological metagenomes</taxon>
    </lineage>
</organism>
<reference evidence="2" key="1">
    <citation type="journal article" date="2015" name="Nature">
        <title>Complex archaea that bridge the gap between prokaryotes and eukaryotes.</title>
        <authorList>
            <person name="Spang A."/>
            <person name="Saw J.H."/>
            <person name="Jorgensen S.L."/>
            <person name="Zaremba-Niedzwiedzka K."/>
            <person name="Martijn J."/>
            <person name="Lind A.E."/>
            <person name="van Eijk R."/>
            <person name="Schleper C."/>
            <person name="Guy L."/>
            <person name="Ettema T.J."/>
        </authorList>
    </citation>
    <scope>NUCLEOTIDE SEQUENCE</scope>
</reference>
<gene>
    <name evidence="2" type="ORF">LCGC14_1582490</name>
</gene>
<comment type="caution">
    <text evidence="2">The sequence shown here is derived from an EMBL/GenBank/DDBJ whole genome shotgun (WGS) entry which is preliminary data.</text>
</comment>
<dbReference type="InterPro" id="IPR027924">
    <property type="entry name" value="XkdF"/>
</dbReference>
<dbReference type="EMBL" id="LAZR01012469">
    <property type="protein sequence ID" value="KKM26660.1"/>
    <property type="molecule type" value="Genomic_DNA"/>
</dbReference>
<dbReference type="AlphaFoldDB" id="A0A0F9LGL9"/>
<name>A0A0F9LGL9_9ZZZZ</name>
<protein>
    <recommendedName>
        <fullName evidence="1">Phage-like element PBSX protein XkdF domain-containing protein</fullName>
    </recommendedName>
</protein>
<proteinExistence type="predicted"/>